<evidence type="ECO:0000259" key="6">
    <source>
        <dbReference type="PROSITE" id="PS50885"/>
    </source>
</evidence>
<feature type="domain" description="Methyl-accepting transducer" evidence="5">
    <location>
        <begin position="420"/>
        <end position="663"/>
    </location>
</feature>
<dbReference type="GO" id="GO:0004888">
    <property type="term" value="F:transmembrane signaling receptor activity"/>
    <property type="evidence" value="ECO:0007669"/>
    <property type="project" value="InterPro"/>
</dbReference>
<dbReference type="PRINTS" id="PR00260">
    <property type="entry name" value="CHEMTRNSDUCR"/>
</dbReference>
<dbReference type="OrthoDB" id="9774644at2"/>
<dbReference type="SUPFAM" id="SSF58104">
    <property type="entry name" value="Methyl-accepting chemotaxis protein (MCP) signaling domain"/>
    <property type="match status" value="1"/>
</dbReference>
<dbReference type="KEGG" id="dalk:DSCA_29490"/>
<organism evidence="7 8">
    <name type="scientific">Desulfosarcina alkanivorans</name>
    <dbReference type="NCBI Taxonomy" id="571177"/>
    <lineage>
        <taxon>Bacteria</taxon>
        <taxon>Pseudomonadati</taxon>
        <taxon>Thermodesulfobacteriota</taxon>
        <taxon>Desulfobacteria</taxon>
        <taxon>Desulfobacterales</taxon>
        <taxon>Desulfosarcinaceae</taxon>
        <taxon>Desulfosarcina</taxon>
    </lineage>
</organism>
<evidence type="ECO:0000313" key="7">
    <source>
        <dbReference type="EMBL" id="BBO69019.1"/>
    </source>
</evidence>
<dbReference type="SMART" id="SM00283">
    <property type="entry name" value="MA"/>
    <property type="match status" value="1"/>
</dbReference>
<dbReference type="EMBL" id="AP021874">
    <property type="protein sequence ID" value="BBO69019.1"/>
    <property type="molecule type" value="Genomic_DNA"/>
</dbReference>
<feature type="transmembrane region" description="Helical" evidence="4">
    <location>
        <begin position="333"/>
        <end position="358"/>
    </location>
</feature>
<dbReference type="Proteomes" id="UP000427906">
    <property type="component" value="Chromosome"/>
</dbReference>
<dbReference type="PANTHER" id="PTHR32089">
    <property type="entry name" value="METHYL-ACCEPTING CHEMOTAXIS PROTEIN MCPB"/>
    <property type="match status" value="1"/>
</dbReference>
<accession>A0A5K7YMD1</accession>
<sequence length="699" mass="74093">MKSIKYKILISFLAAVSLIGCTTMGLISWKLGQGIAQQSKILSEDMVSRTNRMMGSHNLLIKSFLDDLREDVGRISEKISHDPAAAAILESQQITVIAQFLQKSSMELGADFALMYDRGGKLQASFPKDVDALVLEGYYDALKLGKMVEDANNGQVSIDDAKLDLISRYDSSFLYNLGLADRDIAGKGAIVIASSTVVTDDFGDAIGTCITGKLLNHHDKFLKQTNRILGSVGILYLDSIPIAHAGFETGSDFDAGSLELAPDALSEIYAAGQAVNMVLPLAGKRYVASFSAIRSVEGENIGAVCAGVPEDQIVELQNKVHLLGDQTHRNVQAWFLVISAASLFVLVIVSLTIAVSIVRPIKSLTEMVKDIENSGNFTKRIDIAGKDEVGELARCFNAFIEKLQTILTDIAHGAETLTSSSESLSDLSGLMSDGAGTMSGKSNAVAAATEEMDATMRSVAATMEQAADNVSMIATSAEQMTASIKEIAQNNEKAITITGEAVSEAESASDKVDSLGLAAREVGKVTDAITEISEQTNLLALNATIEAARAGDAGKGFAVVASEIKALARQTADATEEVKIKIQGIQASTEGTITQIEKISRVSRDVNEIVSTIATAVEEQSVTTGEIAGNVAQASRGIQEITANVTQCAAVAGDITRDISDVSHSTDEMSGSCSNVNVSARGLRQLAEKLKDMVRQFTV</sequence>
<name>A0A5K7YMD1_9BACT</name>
<dbReference type="InterPro" id="IPR003660">
    <property type="entry name" value="HAMP_dom"/>
</dbReference>
<dbReference type="SMART" id="SM00304">
    <property type="entry name" value="HAMP"/>
    <property type="match status" value="1"/>
</dbReference>
<comment type="similarity">
    <text evidence="2">Belongs to the methyl-accepting chemotaxis (MCP) protein family.</text>
</comment>
<evidence type="ECO:0000256" key="4">
    <source>
        <dbReference type="SAM" id="Phobius"/>
    </source>
</evidence>
<dbReference type="GO" id="GO:0007165">
    <property type="term" value="P:signal transduction"/>
    <property type="evidence" value="ECO:0007669"/>
    <property type="project" value="UniProtKB-KW"/>
</dbReference>
<evidence type="ECO:0000256" key="1">
    <source>
        <dbReference type="ARBA" id="ARBA00023224"/>
    </source>
</evidence>
<proteinExistence type="inferred from homology"/>
<reference evidence="7 8" key="1">
    <citation type="submission" date="2019-11" db="EMBL/GenBank/DDBJ databases">
        <title>Comparative genomics of hydrocarbon-degrading Desulfosarcina strains.</title>
        <authorList>
            <person name="Watanabe M."/>
            <person name="Kojima H."/>
            <person name="Fukui M."/>
        </authorList>
    </citation>
    <scope>NUCLEOTIDE SEQUENCE [LARGE SCALE GENOMIC DNA]</scope>
    <source>
        <strain evidence="7 8">PL12</strain>
    </source>
</reference>
<dbReference type="PROSITE" id="PS50885">
    <property type="entry name" value="HAMP"/>
    <property type="match status" value="1"/>
</dbReference>
<keyword evidence="1 3" id="KW-0807">Transducer</keyword>
<keyword evidence="4" id="KW-0812">Transmembrane</keyword>
<feature type="domain" description="HAMP" evidence="6">
    <location>
        <begin position="355"/>
        <end position="408"/>
    </location>
</feature>
<dbReference type="InterPro" id="IPR004089">
    <property type="entry name" value="MCPsignal_dom"/>
</dbReference>
<keyword evidence="4" id="KW-0472">Membrane</keyword>
<protein>
    <recommendedName>
        <fullName evidence="9">Methyl-accepting chemotaxis protein</fullName>
    </recommendedName>
</protein>
<dbReference type="Gene3D" id="1.10.8.500">
    <property type="entry name" value="HAMP domain in histidine kinase"/>
    <property type="match status" value="1"/>
</dbReference>
<dbReference type="GO" id="GO:0006935">
    <property type="term" value="P:chemotaxis"/>
    <property type="evidence" value="ECO:0007669"/>
    <property type="project" value="InterPro"/>
</dbReference>
<keyword evidence="8" id="KW-1185">Reference proteome</keyword>
<dbReference type="PROSITE" id="PS51257">
    <property type="entry name" value="PROKAR_LIPOPROTEIN"/>
    <property type="match status" value="1"/>
</dbReference>
<dbReference type="InterPro" id="IPR004090">
    <property type="entry name" value="Chemotax_Me-accpt_rcpt"/>
</dbReference>
<dbReference type="RefSeq" id="WP_155317102.1">
    <property type="nucleotide sequence ID" value="NZ_AP021874.1"/>
</dbReference>
<dbReference type="Pfam" id="PF00672">
    <property type="entry name" value="HAMP"/>
    <property type="match status" value="1"/>
</dbReference>
<evidence type="ECO:0008006" key="9">
    <source>
        <dbReference type="Google" id="ProtNLM"/>
    </source>
</evidence>
<dbReference type="CDD" id="cd06225">
    <property type="entry name" value="HAMP"/>
    <property type="match status" value="1"/>
</dbReference>
<dbReference type="Gene3D" id="1.10.287.950">
    <property type="entry name" value="Methyl-accepting chemotaxis protein"/>
    <property type="match status" value="1"/>
</dbReference>
<evidence type="ECO:0000256" key="3">
    <source>
        <dbReference type="PROSITE-ProRule" id="PRU00284"/>
    </source>
</evidence>
<evidence type="ECO:0000256" key="2">
    <source>
        <dbReference type="ARBA" id="ARBA00029447"/>
    </source>
</evidence>
<dbReference type="AlphaFoldDB" id="A0A5K7YMD1"/>
<dbReference type="GO" id="GO:0016020">
    <property type="term" value="C:membrane"/>
    <property type="evidence" value="ECO:0007669"/>
    <property type="project" value="InterPro"/>
</dbReference>
<dbReference type="PROSITE" id="PS50111">
    <property type="entry name" value="CHEMOTAXIS_TRANSDUC_2"/>
    <property type="match status" value="1"/>
</dbReference>
<evidence type="ECO:0000313" key="8">
    <source>
        <dbReference type="Proteomes" id="UP000427906"/>
    </source>
</evidence>
<dbReference type="PANTHER" id="PTHR32089:SF112">
    <property type="entry name" value="LYSOZYME-LIKE PROTEIN-RELATED"/>
    <property type="match status" value="1"/>
</dbReference>
<keyword evidence="4" id="KW-1133">Transmembrane helix</keyword>
<gene>
    <name evidence="7" type="ORF">DSCA_29490</name>
</gene>
<evidence type="ECO:0000259" key="5">
    <source>
        <dbReference type="PROSITE" id="PS50111"/>
    </source>
</evidence>
<dbReference type="Pfam" id="PF00015">
    <property type="entry name" value="MCPsignal"/>
    <property type="match status" value="1"/>
</dbReference>